<evidence type="ECO:0000259" key="6">
    <source>
        <dbReference type="Pfam" id="PF00746"/>
    </source>
</evidence>
<evidence type="ECO:0000256" key="5">
    <source>
        <dbReference type="SAM" id="Phobius"/>
    </source>
</evidence>
<dbReference type="RefSeq" id="WP_146628932.1">
    <property type="nucleotide sequence ID" value="NZ_PCGC01000488.1"/>
</dbReference>
<keyword evidence="5" id="KW-0472">Membrane</keyword>
<dbReference type="Pfam" id="PF00746">
    <property type="entry name" value="Gram_pos_anchor"/>
    <property type="match status" value="1"/>
</dbReference>
<evidence type="ECO:0000256" key="3">
    <source>
        <dbReference type="ARBA" id="ARBA00022729"/>
    </source>
</evidence>
<feature type="transmembrane region" description="Helical" evidence="5">
    <location>
        <begin position="45"/>
        <end position="65"/>
    </location>
</feature>
<gene>
    <name evidence="7" type="ORF">CQR37_16980</name>
</gene>
<dbReference type="EMBL" id="PCGC01000488">
    <property type="protein sequence ID" value="PHL20008.1"/>
    <property type="molecule type" value="Genomic_DNA"/>
</dbReference>
<keyword evidence="3" id="KW-0732">Signal</keyword>
<evidence type="ECO:0000256" key="1">
    <source>
        <dbReference type="ARBA" id="ARBA00022512"/>
    </source>
</evidence>
<proteinExistence type="predicted"/>
<protein>
    <recommendedName>
        <fullName evidence="6">Gram-positive cocci surface proteins LPxTG domain-containing protein</fullName>
    </recommendedName>
</protein>
<keyword evidence="5" id="KW-0812">Transmembrane</keyword>
<organism evidence="7 8">
    <name type="scientific">Enterococcus faecium</name>
    <name type="common">Streptococcus faecium</name>
    <dbReference type="NCBI Taxonomy" id="1352"/>
    <lineage>
        <taxon>Bacteria</taxon>
        <taxon>Bacillati</taxon>
        <taxon>Bacillota</taxon>
        <taxon>Bacilli</taxon>
        <taxon>Lactobacillales</taxon>
        <taxon>Enterococcaceae</taxon>
        <taxon>Enterococcus</taxon>
    </lineage>
</organism>
<keyword evidence="2" id="KW-0964">Secreted</keyword>
<keyword evidence="1" id="KW-0134">Cell wall</keyword>
<comment type="caution">
    <text evidence="7">The sequence shown here is derived from an EMBL/GenBank/DDBJ whole genome shotgun (WGS) entry which is preliminary data.</text>
</comment>
<accession>A0A2G0E6B3</accession>
<feature type="domain" description="Gram-positive cocci surface proteins LPxTG" evidence="6">
    <location>
        <begin position="34"/>
        <end position="70"/>
    </location>
</feature>
<evidence type="ECO:0000256" key="4">
    <source>
        <dbReference type="ARBA" id="ARBA00023088"/>
    </source>
</evidence>
<evidence type="ECO:0000313" key="7">
    <source>
        <dbReference type="EMBL" id="PHL20008.1"/>
    </source>
</evidence>
<keyword evidence="5" id="KW-1133">Transmembrane helix</keyword>
<sequence>PTGYALDGTVHLVTAKNDTDVDAAVVNKDNKWVPNLPMTGDDARLILLVTASVLIVTGGSVLYMYHRKEQDNN</sequence>
<keyword evidence="4" id="KW-0572">Peptidoglycan-anchor</keyword>
<feature type="non-terminal residue" evidence="7">
    <location>
        <position position="1"/>
    </location>
</feature>
<dbReference type="Proteomes" id="UP000224303">
    <property type="component" value="Unassembled WGS sequence"/>
</dbReference>
<evidence type="ECO:0000256" key="2">
    <source>
        <dbReference type="ARBA" id="ARBA00022525"/>
    </source>
</evidence>
<evidence type="ECO:0000313" key="8">
    <source>
        <dbReference type="Proteomes" id="UP000224303"/>
    </source>
</evidence>
<dbReference type="AlphaFoldDB" id="A0A2G0E6B3"/>
<dbReference type="InterPro" id="IPR019931">
    <property type="entry name" value="LPXTG_anchor"/>
</dbReference>
<name>A0A2G0E6B3_ENTFC</name>
<dbReference type="NCBIfam" id="TIGR01167">
    <property type="entry name" value="LPXTG_anchor"/>
    <property type="match status" value="1"/>
</dbReference>
<reference evidence="7 8" key="1">
    <citation type="submission" date="2017-10" db="EMBL/GenBank/DDBJ databases">
        <title>Draft genomes of the Enterococcus faecium isolated from human feces before and after Helicobacter pylori eradication therapy.</title>
        <authorList>
            <person name="Prianichniikov N.A."/>
            <person name="Glushchenko O.E."/>
            <person name="Malakhova M.V."/>
        </authorList>
    </citation>
    <scope>NUCLEOTIDE SEQUENCE [LARGE SCALE GENOMIC DNA]</scope>
    <source>
        <strain evidence="7 8">Hp_5-7</strain>
    </source>
</reference>